<dbReference type="Pfam" id="PF01978">
    <property type="entry name" value="TrmB"/>
    <property type="match status" value="1"/>
</dbReference>
<dbReference type="RefSeq" id="WP_132189217.1">
    <property type="nucleotide sequence ID" value="NZ_SLWM01000005.1"/>
</dbReference>
<proteinExistence type="predicted"/>
<dbReference type="SUPFAM" id="SSF46785">
    <property type="entry name" value="Winged helix' DNA-binding domain"/>
    <property type="match status" value="1"/>
</dbReference>
<dbReference type="EMBL" id="SLWM01000005">
    <property type="protein sequence ID" value="TCO24291.1"/>
    <property type="molecule type" value="Genomic_DNA"/>
</dbReference>
<sequence length="328" mass="35209">MEALAALGLSPLEAKLYRALVGLGGTGVDDLAHRCRLSSAEVGGSLVALEGQGLVAQSAATPGRWVAAPPGIALRALVNDRRHELEQAELVAARLAEVHRTDAAGNVHDLVEVVVGASAVGQRFHQLQLGAVQEVCVLVTDEPTAVPATENQAEDIAAARGIRYRIVLERDVLEQTSQTELVAVMRRNEEVRVSDRVPTKLVIADRRTAMVPLDADSPDPAALVIHSTGLVQSLLSLFDFVWRDAWPLMFASPDVDEVVQAPPGPDEFDIQVLSLLIAGASDASVARQLDVGLRTVQRRVRSLMDATGASSRIQLGWAAYEKGWLRRP</sequence>
<dbReference type="InterPro" id="IPR000792">
    <property type="entry name" value="Tscrpt_reg_LuxR_C"/>
</dbReference>
<feature type="domain" description="HTH luxR-type" evidence="1">
    <location>
        <begin position="262"/>
        <end position="319"/>
    </location>
</feature>
<evidence type="ECO:0000313" key="2">
    <source>
        <dbReference type="EMBL" id="TCO24291.1"/>
    </source>
</evidence>
<dbReference type="Proteomes" id="UP000295818">
    <property type="component" value="Unassembled WGS sequence"/>
</dbReference>
<dbReference type="PANTHER" id="PTHR34293:SF1">
    <property type="entry name" value="HTH-TYPE TRANSCRIPTIONAL REGULATOR TRMBL2"/>
    <property type="match status" value="1"/>
</dbReference>
<protein>
    <submittedName>
        <fullName evidence="2">Sugar-specific transcriptional regulator TrmB</fullName>
    </submittedName>
</protein>
<organism evidence="2 3">
    <name type="scientific">Kribbella orskensis</name>
    <dbReference type="NCBI Taxonomy" id="2512216"/>
    <lineage>
        <taxon>Bacteria</taxon>
        <taxon>Bacillati</taxon>
        <taxon>Actinomycetota</taxon>
        <taxon>Actinomycetes</taxon>
        <taxon>Propionibacteriales</taxon>
        <taxon>Kribbellaceae</taxon>
        <taxon>Kribbella</taxon>
    </lineage>
</organism>
<dbReference type="InterPro" id="IPR036388">
    <property type="entry name" value="WH-like_DNA-bd_sf"/>
</dbReference>
<dbReference type="InterPro" id="IPR036390">
    <property type="entry name" value="WH_DNA-bd_sf"/>
</dbReference>
<name>A0ABY2BLM6_9ACTN</name>
<keyword evidence="3" id="KW-1185">Reference proteome</keyword>
<dbReference type="PANTHER" id="PTHR34293">
    <property type="entry name" value="HTH-TYPE TRANSCRIPTIONAL REGULATOR TRMBL2"/>
    <property type="match status" value="1"/>
</dbReference>
<dbReference type="Gene3D" id="1.10.10.10">
    <property type="entry name" value="Winged helix-like DNA-binding domain superfamily/Winged helix DNA-binding domain"/>
    <property type="match status" value="2"/>
</dbReference>
<dbReference type="SMART" id="SM00421">
    <property type="entry name" value="HTH_LUXR"/>
    <property type="match status" value="1"/>
</dbReference>
<dbReference type="InterPro" id="IPR002831">
    <property type="entry name" value="Tscrpt_reg_TrmB_N"/>
</dbReference>
<reference evidence="2 3" key="1">
    <citation type="journal article" date="2015" name="Stand. Genomic Sci.">
        <title>Genomic Encyclopedia of Bacterial and Archaeal Type Strains, Phase III: the genomes of soil and plant-associated and newly described type strains.</title>
        <authorList>
            <person name="Whitman W.B."/>
            <person name="Woyke T."/>
            <person name="Klenk H.P."/>
            <person name="Zhou Y."/>
            <person name="Lilburn T.G."/>
            <person name="Beck B.J."/>
            <person name="De Vos P."/>
            <person name="Vandamme P."/>
            <person name="Eisen J.A."/>
            <person name="Garrity G."/>
            <person name="Hugenholtz P."/>
            <person name="Kyrpides N.C."/>
        </authorList>
    </citation>
    <scope>NUCLEOTIDE SEQUENCE [LARGE SCALE GENOMIC DNA]</scope>
    <source>
        <strain evidence="2 3">VKM Ac-2538</strain>
    </source>
</reference>
<dbReference type="SUPFAM" id="SSF46894">
    <property type="entry name" value="C-terminal effector domain of the bipartite response regulators"/>
    <property type="match status" value="1"/>
</dbReference>
<evidence type="ECO:0000313" key="3">
    <source>
        <dbReference type="Proteomes" id="UP000295818"/>
    </source>
</evidence>
<gene>
    <name evidence="2" type="ORF">EV644_105325</name>
</gene>
<evidence type="ECO:0000259" key="1">
    <source>
        <dbReference type="SMART" id="SM00421"/>
    </source>
</evidence>
<dbReference type="InterPro" id="IPR016032">
    <property type="entry name" value="Sig_transdc_resp-reg_C-effctor"/>
</dbReference>
<dbReference type="InterPro" id="IPR051797">
    <property type="entry name" value="TrmB-like"/>
</dbReference>
<accession>A0ABY2BLM6</accession>
<comment type="caution">
    <text evidence="2">The sequence shown here is derived from an EMBL/GenBank/DDBJ whole genome shotgun (WGS) entry which is preliminary data.</text>
</comment>